<dbReference type="AlphaFoldDB" id="A0A0W7X4F9"/>
<evidence type="ECO:0000313" key="3">
    <source>
        <dbReference type="Proteomes" id="UP000054804"/>
    </source>
</evidence>
<organism evidence="2 3">
    <name type="scientific">Streptomyces silvensis</name>
    <dbReference type="NCBI Taxonomy" id="1765722"/>
    <lineage>
        <taxon>Bacteria</taxon>
        <taxon>Bacillati</taxon>
        <taxon>Actinomycetota</taxon>
        <taxon>Actinomycetes</taxon>
        <taxon>Kitasatosporales</taxon>
        <taxon>Streptomycetaceae</taxon>
        <taxon>Streptomyces</taxon>
    </lineage>
</organism>
<feature type="compositionally biased region" description="Low complexity" evidence="1">
    <location>
        <begin position="24"/>
        <end position="33"/>
    </location>
</feature>
<proteinExistence type="predicted"/>
<accession>A0A0W7X4F9</accession>
<name>A0A0W7X4F9_9ACTN</name>
<evidence type="ECO:0000256" key="1">
    <source>
        <dbReference type="SAM" id="MobiDB-lite"/>
    </source>
</evidence>
<feature type="region of interest" description="Disordered" evidence="1">
    <location>
        <begin position="16"/>
        <end position="39"/>
    </location>
</feature>
<protein>
    <recommendedName>
        <fullName evidence="4">Aromatic ring-opening dioxygenase LigA</fullName>
    </recommendedName>
</protein>
<dbReference type="STRING" id="1765722.AT728_10425"/>
<keyword evidence="3" id="KW-1185">Reference proteome</keyword>
<gene>
    <name evidence="2" type="ORF">AT728_10425</name>
</gene>
<evidence type="ECO:0000313" key="2">
    <source>
        <dbReference type="EMBL" id="KUF17790.1"/>
    </source>
</evidence>
<dbReference type="EMBL" id="LOCL01000033">
    <property type="protein sequence ID" value="KUF17790.1"/>
    <property type="molecule type" value="Genomic_DNA"/>
</dbReference>
<evidence type="ECO:0008006" key="4">
    <source>
        <dbReference type="Google" id="ProtNLM"/>
    </source>
</evidence>
<dbReference type="Proteomes" id="UP000054804">
    <property type="component" value="Unassembled WGS sequence"/>
</dbReference>
<comment type="caution">
    <text evidence="2">The sequence shown here is derived from an EMBL/GenBank/DDBJ whole genome shotgun (WGS) entry which is preliminary data.</text>
</comment>
<reference evidence="2 3" key="1">
    <citation type="submission" date="2015-12" db="EMBL/GenBank/DDBJ databases">
        <title>Draft genome sequence of Streptomyces silvensis ATCC 53525, a producer of novel hormone antagonists.</title>
        <authorList>
            <person name="Johnston C.W."/>
            <person name="Li Y."/>
            <person name="Magarvey N.A."/>
        </authorList>
    </citation>
    <scope>NUCLEOTIDE SEQUENCE [LARGE SCALE GENOMIC DNA]</scope>
    <source>
        <strain evidence="2 3">ATCC 53525</strain>
    </source>
</reference>
<sequence>MLGAVAGALLLSGCGTGGGGGGDSARPGPKGSAAGKGGSWKIVHIDRKADSELRGVAAPAADDIWATGTVRAHGDDYLLRYDGSSWRRSPLPAELGGSVTQTRLEATGARNVWLVGMDSAQGGPRFARWDGSRWHGVPQPPIEVAVDVEVLAADDVWALEGERAAHWDGSRWTLTRLPGTAKAVDGTSGSDLWAVGFRDSGPGVGGAGGELTQTAAARWDARAGAWEPTPTPAHRFADPVPPEAGASLDGVLAVSEDEVWAYGTHGYNHGETENEPPEEHILLRWDGTRWRQQPGAGTDPCLSGTPVAHDGAGGILFERHRYRAPDGACSRIPFEKLPATGEITARGKQQLWFDQVARVPGSKRFVGAGQVSVMQSGNPLTMAAVAVWEP</sequence>